<evidence type="ECO:0000259" key="1">
    <source>
        <dbReference type="Pfam" id="PF12937"/>
    </source>
</evidence>
<dbReference type="InterPro" id="IPR032675">
    <property type="entry name" value="LRR_dom_sf"/>
</dbReference>
<organism evidence="2 3">
    <name type="scientific">Athelia psychrophila</name>
    <dbReference type="NCBI Taxonomy" id="1759441"/>
    <lineage>
        <taxon>Eukaryota</taxon>
        <taxon>Fungi</taxon>
        <taxon>Dikarya</taxon>
        <taxon>Basidiomycota</taxon>
        <taxon>Agaricomycotina</taxon>
        <taxon>Agaricomycetes</taxon>
        <taxon>Agaricomycetidae</taxon>
        <taxon>Atheliales</taxon>
        <taxon>Atheliaceae</taxon>
        <taxon>Athelia</taxon>
    </lineage>
</organism>
<dbReference type="InterPro" id="IPR036047">
    <property type="entry name" value="F-box-like_dom_sf"/>
</dbReference>
<reference evidence="2 3" key="1">
    <citation type="journal article" date="2016" name="Mol. Biol. Evol.">
        <title>Comparative Genomics of Early-Diverging Mushroom-Forming Fungi Provides Insights into the Origins of Lignocellulose Decay Capabilities.</title>
        <authorList>
            <person name="Nagy L.G."/>
            <person name="Riley R."/>
            <person name="Tritt A."/>
            <person name="Adam C."/>
            <person name="Daum C."/>
            <person name="Floudas D."/>
            <person name="Sun H."/>
            <person name="Yadav J.S."/>
            <person name="Pangilinan J."/>
            <person name="Larsson K.H."/>
            <person name="Matsuura K."/>
            <person name="Barry K."/>
            <person name="Labutti K."/>
            <person name="Kuo R."/>
            <person name="Ohm R.A."/>
            <person name="Bhattacharya S.S."/>
            <person name="Shirouzu T."/>
            <person name="Yoshinaga Y."/>
            <person name="Martin F.M."/>
            <person name="Grigoriev I.V."/>
            <person name="Hibbett D.S."/>
        </authorList>
    </citation>
    <scope>NUCLEOTIDE SEQUENCE [LARGE SCALE GENOMIC DNA]</scope>
    <source>
        <strain evidence="2 3">CBS 109695</strain>
    </source>
</reference>
<protein>
    <recommendedName>
        <fullName evidence="1">F-box domain-containing protein</fullName>
    </recommendedName>
</protein>
<feature type="domain" description="F-box" evidence="1">
    <location>
        <begin position="22"/>
        <end position="56"/>
    </location>
</feature>
<name>A0A167XD23_9AGAM</name>
<proteinExistence type="predicted"/>
<dbReference type="Proteomes" id="UP000076532">
    <property type="component" value="Unassembled WGS sequence"/>
</dbReference>
<gene>
    <name evidence="2" type="ORF">FIBSPDRAFT_902322</name>
</gene>
<dbReference type="SUPFAM" id="SSF81383">
    <property type="entry name" value="F-box domain"/>
    <property type="match status" value="1"/>
</dbReference>
<dbReference type="Pfam" id="PF12937">
    <property type="entry name" value="F-box-like"/>
    <property type="match status" value="1"/>
</dbReference>
<accession>A0A167XD23</accession>
<dbReference type="EMBL" id="KV417762">
    <property type="protein sequence ID" value="KZP07086.1"/>
    <property type="molecule type" value="Genomic_DNA"/>
</dbReference>
<evidence type="ECO:0000313" key="3">
    <source>
        <dbReference type="Proteomes" id="UP000076532"/>
    </source>
</evidence>
<evidence type="ECO:0000313" key="2">
    <source>
        <dbReference type="EMBL" id="KZP07086.1"/>
    </source>
</evidence>
<dbReference type="InterPro" id="IPR001810">
    <property type="entry name" value="F-box_dom"/>
</dbReference>
<sequence>MNGSPTISMSIYAPGVPMREIPEVTEKILSHLPSRDLFNISIVSRYLQEVAAPKLWIVVKHPIAQRTLHDMFARKDYMRLFQILAYVKEWVLPRQLFSQDTFFASSLPLNLLGFSHQDFRNPLQSLKVLHFSTAGVHASYKVEGPCRLPISMSLSNLQHLILDLNYVPPGANEYGFSQHIFNPQGDWWDPIGSVQPNHHTAQLVQKIAAVAGQLRKITLHGVLDAYTAGQLARIGGLEVLDLTNAMANGPGSLDTYCDLARMPNLLQLLLPVSLLPWASGASKPIQSPTLRSITMPKDEMDIHKILSAFHSPSVTSLSLRIHILFSPAELAKDLRQFRRLQDLHIDLHRWTLDASLGDVIKWIIEIPDLTSLSFFCYGDQWPSVMPTLDVEDATRISLAWSGLRLLHLGAVTFEFFQHILCHLPELAQLEVNASGWDSRWPAAVGPEQPALRSLLFTGRPVGWAADATSHHLAICCPGLQTIELAGCRHDEWEALLHSRPLAPDPEVANDVIEREVIRHIRNVRLERAQKKAPDRQRASTS</sequence>
<dbReference type="Gene3D" id="3.80.10.10">
    <property type="entry name" value="Ribonuclease Inhibitor"/>
    <property type="match status" value="1"/>
</dbReference>
<dbReference type="AlphaFoldDB" id="A0A167XD23"/>
<dbReference type="SUPFAM" id="SSF52047">
    <property type="entry name" value="RNI-like"/>
    <property type="match status" value="1"/>
</dbReference>
<keyword evidence="3" id="KW-1185">Reference proteome</keyword>